<keyword evidence="2" id="KW-1185">Reference proteome</keyword>
<evidence type="ECO:0000313" key="2">
    <source>
        <dbReference type="Proteomes" id="UP000037510"/>
    </source>
</evidence>
<dbReference type="AlphaFoldDB" id="A0A0L7KNF1"/>
<gene>
    <name evidence="1" type="ORF">OBRU01_23657</name>
</gene>
<dbReference type="Proteomes" id="UP000037510">
    <property type="component" value="Unassembled WGS sequence"/>
</dbReference>
<dbReference type="STRING" id="104452.A0A0L7KNF1"/>
<feature type="non-terminal residue" evidence="1">
    <location>
        <position position="60"/>
    </location>
</feature>
<reference evidence="1 2" key="1">
    <citation type="journal article" date="2015" name="Genome Biol. Evol.">
        <title>The genome of winter moth (Operophtera brumata) provides a genomic perspective on sexual dimorphism and phenology.</title>
        <authorList>
            <person name="Derks M.F."/>
            <person name="Smit S."/>
            <person name="Salis L."/>
            <person name="Schijlen E."/>
            <person name="Bossers A."/>
            <person name="Mateman C."/>
            <person name="Pijl A.S."/>
            <person name="de Ridder D."/>
            <person name="Groenen M.A."/>
            <person name="Visser M.E."/>
            <person name="Megens H.J."/>
        </authorList>
    </citation>
    <scope>NUCLEOTIDE SEQUENCE [LARGE SCALE GENOMIC DNA]</scope>
    <source>
        <strain evidence="1">WM2013NL</strain>
        <tissue evidence="1">Head and thorax</tissue>
    </source>
</reference>
<feature type="non-terminal residue" evidence="1">
    <location>
        <position position="1"/>
    </location>
</feature>
<dbReference type="InterPro" id="IPR008984">
    <property type="entry name" value="SMAD_FHA_dom_sf"/>
</dbReference>
<name>A0A0L7KNF1_OPEBR</name>
<accession>A0A0L7KNF1</accession>
<proteinExistence type="predicted"/>
<evidence type="ECO:0000313" key="1">
    <source>
        <dbReference type="EMBL" id="KOB64802.1"/>
    </source>
</evidence>
<organism evidence="1 2">
    <name type="scientific">Operophtera brumata</name>
    <name type="common">Winter moth</name>
    <name type="synonym">Phalaena brumata</name>
    <dbReference type="NCBI Taxonomy" id="104452"/>
    <lineage>
        <taxon>Eukaryota</taxon>
        <taxon>Metazoa</taxon>
        <taxon>Ecdysozoa</taxon>
        <taxon>Arthropoda</taxon>
        <taxon>Hexapoda</taxon>
        <taxon>Insecta</taxon>
        <taxon>Pterygota</taxon>
        <taxon>Neoptera</taxon>
        <taxon>Endopterygota</taxon>
        <taxon>Lepidoptera</taxon>
        <taxon>Glossata</taxon>
        <taxon>Ditrysia</taxon>
        <taxon>Geometroidea</taxon>
        <taxon>Geometridae</taxon>
        <taxon>Larentiinae</taxon>
        <taxon>Operophtera</taxon>
    </lineage>
</organism>
<dbReference type="EMBL" id="JTDY01008009">
    <property type="protein sequence ID" value="KOB64802.1"/>
    <property type="molecule type" value="Genomic_DNA"/>
</dbReference>
<dbReference type="SUPFAM" id="SSF49879">
    <property type="entry name" value="SMAD/FHA domain"/>
    <property type="match status" value="1"/>
</dbReference>
<sequence>MIDEKKCYLFGRNPQMNDFCIDHASCSRVHTAFVSWHLHRPDEVGAQQAHTTTYRLKLPL</sequence>
<protein>
    <submittedName>
        <fullName evidence="1">Nuclear inhibitor of protein phosphatase 1</fullName>
    </submittedName>
</protein>
<dbReference type="PANTHER" id="PTHR23308">
    <property type="entry name" value="NUCLEAR INHIBITOR OF PROTEIN PHOSPHATASE-1"/>
    <property type="match status" value="1"/>
</dbReference>
<dbReference type="Gene3D" id="2.60.200.20">
    <property type="match status" value="1"/>
</dbReference>
<comment type="caution">
    <text evidence="1">The sequence shown here is derived from an EMBL/GenBank/DDBJ whole genome shotgun (WGS) entry which is preliminary data.</text>
</comment>
<dbReference type="InterPro" id="IPR050923">
    <property type="entry name" value="Cell_Proc_Reg/RNA_Proc"/>
</dbReference>